<dbReference type="InterPro" id="IPR001387">
    <property type="entry name" value="Cro/C1-type_HTH"/>
</dbReference>
<dbReference type="RefSeq" id="WP_380253258.1">
    <property type="nucleotide sequence ID" value="NZ_JBHUII010000010.1"/>
</dbReference>
<name>A0ABW5BNK7_9PROT</name>
<gene>
    <name evidence="2" type="ORF">ACFSKO_15490</name>
</gene>
<dbReference type="CDD" id="cd00093">
    <property type="entry name" value="HTH_XRE"/>
    <property type="match status" value="1"/>
</dbReference>
<dbReference type="SMART" id="SM00530">
    <property type="entry name" value="HTH_XRE"/>
    <property type="match status" value="1"/>
</dbReference>
<dbReference type="Gene3D" id="1.10.260.40">
    <property type="entry name" value="lambda repressor-like DNA-binding domains"/>
    <property type="match status" value="1"/>
</dbReference>
<protein>
    <submittedName>
        <fullName evidence="2">Helix-turn-helix domain-containing protein</fullName>
    </submittedName>
</protein>
<organism evidence="2 3">
    <name type="scientific">Kiloniella antarctica</name>
    <dbReference type="NCBI Taxonomy" id="1550907"/>
    <lineage>
        <taxon>Bacteria</taxon>
        <taxon>Pseudomonadati</taxon>
        <taxon>Pseudomonadota</taxon>
        <taxon>Alphaproteobacteria</taxon>
        <taxon>Rhodospirillales</taxon>
        <taxon>Kiloniellaceae</taxon>
        <taxon>Kiloniella</taxon>
    </lineage>
</organism>
<dbReference type="InterPro" id="IPR010982">
    <property type="entry name" value="Lambda_DNA-bd_dom_sf"/>
</dbReference>
<dbReference type="Proteomes" id="UP001597294">
    <property type="component" value="Unassembled WGS sequence"/>
</dbReference>
<comment type="caution">
    <text evidence="2">The sequence shown here is derived from an EMBL/GenBank/DDBJ whole genome shotgun (WGS) entry which is preliminary data.</text>
</comment>
<sequence>MNTQHSPLDSSDKRDVAYIFRERMALLIAQSGNNLSQFSKSIGIDRSALSQFLAPDSTRLPRAETLCAISRACGVSLDWLMGLIANDGNSDDIVPSIEIMRMNEEEATRKIEEWHRDAIGYKIRYVPNTLPDIMRINEVSEFEFKYNHLFIRKAQDQQAKKLLVKTLKPDTDIEVCMPLQTLELFAKGEGVWKELPKEIRKKQLEHMLKLTGEFYPTFRLFFFDQQTAYSAPYTLFGPLRAAVYLGNMYLLVNSVDHIKALTQHFDRLIRLAKVGPDRAEEQIQKFLAELK</sequence>
<evidence type="ECO:0000313" key="2">
    <source>
        <dbReference type="EMBL" id="MFD2207030.1"/>
    </source>
</evidence>
<reference evidence="3" key="1">
    <citation type="journal article" date="2019" name="Int. J. Syst. Evol. Microbiol.">
        <title>The Global Catalogue of Microorganisms (GCM) 10K type strain sequencing project: providing services to taxonomists for standard genome sequencing and annotation.</title>
        <authorList>
            <consortium name="The Broad Institute Genomics Platform"/>
            <consortium name="The Broad Institute Genome Sequencing Center for Infectious Disease"/>
            <person name="Wu L."/>
            <person name="Ma J."/>
        </authorList>
    </citation>
    <scope>NUCLEOTIDE SEQUENCE [LARGE SCALE GENOMIC DNA]</scope>
    <source>
        <strain evidence="3">CGMCC 4.7192</strain>
    </source>
</reference>
<evidence type="ECO:0000313" key="3">
    <source>
        <dbReference type="Proteomes" id="UP001597294"/>
    </source>
</evidence>
<feature type="domain" description="HTH cro/C1-type" evidence="1">
    <location>
        <begin position="35"/>
        <end position="80"/>
    </location>
</feature>
<evidence type="ECO:0000259" key="1">
    <source>
        <dbReference type="PROSITE" id="PS50943"/>
    </source>
</evidence>
<accession>A0ABW5BNK7</accession>
<dbReference type="PROSITE" id="PS50943">
    <property type="entry name" value="HTH_CROC1"/>
    <property type="match status" value="1"/>
</dbReference>
<keyword evidence="3" id="KW-1185">Reference proteome</keyword>
<dbReference type="EMBL" id="JBHUII010000010">
    <property type="protein sequence ID" value="MFD2207030.1"/>
    <property type="molecule type" value="Genomic_DNA"/>
</dbReference>
<dbReference type="SUPFAM" id="SSF47413">
    <property type="entry name" value="lambda repressor-like DNA-binding domains"/>
    <property type="match status" value="1"/>
</dbReference>
<proteinExistence type="predicted"/>
<dbReference type="Pfam" id="PF01381">
    <property type="entry name" value="HTH_3"/>
    <property type="match status" value="1"/>
</dbReference>